<keyword evidence="2" id="KW-1185">Reference proteome</keyword>
<accession>A0ABT9FK61</accession>
<organism evidence="1 2">
    <name type="scientific">Pseudoalteromonas marina</name>
    <dbReference type="NCBI Taxonomy" id="267375"/>
    <lineage>
        <taxon>Bacteria</taxon>
        <taxon>Pseudomonadati</taxon>
        <taxon>Pseudomonadota</taxon>
        <taxon>Gammaproteobacteria</taxon>
        <taxon>Alteromonadales</taxon>
        <taxon>Pseudoalteromonadaceae</taxon>
        <taxon>Pseudoalteromonas</taxon>
    </lineage>
</organism>
<dbReference type="Proteomes" id="UP001177212">
    <property type="component" value="Unassembled WGS sequence"/>
</dbReference>
<feature type="non-terminal residue" evidence="1">
    <location>
        <position position="86"/>
    </location>
</feature>
<proteinExistence type="predicted"/>
<dbReference type="Gene3D" id="3.90.180.10">
    <property type="entry name" value="Medium-chain alcohol dehydrogenases, catalytic domain"/>
    <property type="match status" value="1"/>
</dbReference>
<name>A0ABT9FK61_9GAMM</name>
<comment type="caution">
    <text evidence="1">The sequence shown here is derived from an EMBL/GenBank/DDBJ whole genome shotgun (WGS) entry which is preliminary data.</text>
</comment>
<evidence type="ECO:0000313" key="2">
    <source>
        <dbReference type="Proteomes" id="UP001177212"/>
    </source>
</evidence>
<reference evidence="1" key="1">
    <citation type="submission" date="2023-07" db="EMBL/GenBank/DDBJ databases">
        <title>Genome content predicts the carbon catabolic preferences of heterotrophic bacteria.</title>
        <authorList>
            <person name="Gralka M."/>
        </authorList>
    </citation>
    <scope>NUCLEOTIDE SEQUENCE</scope>
    <source>
        <strain evidence="1">4G09</strain>
    </source>
</reference>
<protein>
    <submittedName>
        <fullName evidence="1">Zinc-binding dehydrogenase</fullName>
    </submittedName>
</protein>
<dbReference type="Gene3D" id="3.40.50.720">
    <property type="entry name" value="NAD(P)-binding Rossmann-like Domain"/>
    <property type="match status" value="1"/>
</dbReference>
<gene>
    <name evidence="1" type="ORF">Q8W34_21365</name>
</gene>
<feature type="non-terminal residue" evidence="1">
    <location>
        <position position="1"/>
    </location>
</feature>
<dbReference type="InterPro" id="IPR036291">
    <property type="entry name" value="NAD(P)-bd_dom_sf"/>
</dbReference>
<dbReference type="SUPFAM" id="SSF51735">
    <property type="entry name" value="NAD(P)-binding Rossmann-fold domains"/>
    <property type="match status" value="1"/>
</dbReference>
<dbReference type="RefSeq" id="WP_305473513.1">
    <property type="nucleotide sequence ID" value="NZ_JAUYVT010000126.1"/>
</dbReference>
<evidence type="ECO:0000313" key="1">
    <source>
        <dbReference type="EMBL" id="MDP2567172.1"/>
    </source>
</evidence>
<dbReference type="EMBL" id="JAUYVT010000126">
    <property type="protein sequence ID" value="MDP2567172.1"/>
    <property type="molecule type" value="Genomic_DNA"/>
</dbReference>
<dbReference type="Pfam" id="PF13602">
    <property type="entry name" value="ADH_zinc_N_2"/>
    <property type="match status" value="1"/>
</dbReference>
<sequence>MVVDLVAGDGFPALIACLKRGGRYATSGAIGGPMVSLDVRDLYLKDLTFVGGTAQAAETMPNLVSYIEAGEIAPLVAQTFPLDRIH</sequence>